<evidence type="ECO:0000256" key="4">
    <source>
        <dbReference type="ARBA" id="ARBA00023125"/>
    </source>
</evidence>
<keyword evidence="7" id="KW-0032">Aminotransferase</keyword>
<evidence type="ECO:0000256" key="2">
    <source>
        <dbReference type="ARBA" id="ARBA00022898"/>
    </source>
</evidence>
<dbReference type="SUPFAM" id="SSF53383">
    <property type="entry name" value="PLP-dependent transferases"/>
    <property type="match status" value="1"/>
</dbReference>
<dbReference type="InterPro" id="IPR036390">
    <property type="entry name" value="WH_DNA-bd_sf"/>
</dbReference>
<dbReference type="InterPro" id="IPR000524">
    <property type="entry name" value="Tscrpt_reg_HTH_GntR"/>
</dbReference>
<dbReference type="PANTHER" id="PTHR46577">
    <property type="entry name" value="HTH-TYPE TRANSCRIPTIONAL REGULATORY PROTEIN GABR"/>
    <property type="match status" value="1"/>
</dbReference>
<gene>
    <name evidence="7" type="ORF">GCM10022277_26550</name>
</gene>
<keyword evidence="7" id="KW-0808">Transferase</keyword>
<feature type="domain" description="HTH gntR-type" evidence="6">
    <location>
        <begin position="1"/>
        <end position="34"/>
    </location>
</feature>
<keyword evidence="4" id="KW-0238">DNA-binding</keyword>
<dbReference type="PROSITE" id="PS50949">
    <property type="entry name" value="HTH_GNTR"/>
    <property type="match status" value="1"/>
</dbReference>
<accession>A0ABP7MU48</accession>
<dbReference type="GO" id="GO:0008483">
    <property type="term" value="F:transaminase activity"/>
    <property type="evidence" value="ECO:0007669"/>
    <property type="project" value="UniProtKB-KW"/>
</dbReference>
<dbReference type="InterPro" id="IPR015424">
    <property type="entry name" value="PyrdxlP-dep_Trfase"/>
</dbReference>
<protein>
    <submittedName>
        <fullName evidence="7">PLP-dependent aminotransferase family protein</fullName>
    </submittedName>
</protein>
<comment type="similarity">
    <text evidence="1">In the C-terminal section; belongs to the class-I pyridoxal-phosphate-dependent aminotransferase family.</text>
</comment>
<proteinExistence type="inferred from homology"/>
<name>A0ABP7MU48_9GAMM</name>
<dbReference type="EMBL" id="BAABBN010000007">
    <property type="protein sequence ID" value="GAA3928704.1"/>
    <property type="molecule type" value="Genomic_DNA"/>
</dbReference>
<dbReference type="Pfam" id="PF00392">
    <property type="entry name" value="GntR"/>
    <property type="match status" value="1"/>
</dbReference>
<keyword evidence="2" id="KW-0663">Pyridoxal phosphate</keyword>
<dbReference type="Pfam" id="PF00155">
    <property type="entry name" value="Aminotran_1_2"/>
    <property type="match status" value="1"/>
</dbReference>
<organism evidence="7 8">
    <name type="scientific">Litoribacillus peritrichatus</name>
    <dbReference type="NCBI Taxonomy" id="718191"/>
    <lineage>
        <taxon>Bacteria</taxon>
        <taxon>Pseudomonadati</taxon>
        <taxon>Pseudomonadota</taxon>
        <taxon>Gammaproteobacteria</taxon>
        <taxon>Oceanospirillales</taxon>
        <taxon>Oceanospirillaceae</taxon>
        <taxon>Litoribacillus</taxon>
    </lineage>
</organism>
<dbReference type="Gene3D" id="1.10.10.10">
    <property type="entry name" value="Winged helix-like DNA-binding domain superfamily/Winged helix DNA-binding domain"/>
    <property type="match status" value="1"/>
</dbReference>
<dbReference type="Gene3D" id="3.40.640.10">
    <property type="entry name" value="Type I PLP-dependent aspartate aminotransferase-like (Major domain)"/>
    <property type="match status" value="1"/>
</dbReference>
<dbReference type="SUPFAM" id="SSF46785">
    <property type="entry name" value="Winged helix' DNA-binding domain"/>
    <property type="match status" value="1"/>
</dbReference>
<evidence type="ECO:0000256" key="3">
    <source>
        <dbReference type="ARBA" id="ARBA00023015"/>
    </source>
</evidence>
<dbReference type="Proteomes" id="UP001501565">
    <property type="component" value="Unassembled WGS sequence"/>
</dbReference>
<dbReference type="InterPro" id="IPR051446">
    <property type="entry name" value="HTH_trans_reg/aminotransferase"/>
</dbReference>
<comment type="caution">
    <text evidence="7">The sequence shown here is derived from an EMBL/GenBank/DDBJ whole genome shotgun (WGS) entry which is preliminary data.</text>
</comment>
<reference evidence="8" key="1">
    <citation type="journal article" date="2019" name="Int. J. Syst. Evol. Microbiol.">
        <title>The Global Catalogue of Microorganisms (GCM) 10K type strain sequencing project: providing services to taxonomists for standard genome sequencing and annotation.</title>
        <authorList>
            <consortium name="The Broad Institute Genomics Platform"/>
            <consortium name="The Broad Institute Genome Sequencing Center for Infectious Disease"/>
            <person name="Wu L."/>
            <person name="Ma J."/>
        </authorList>
    </citation>
    <scope>NUCLEOTIDE SEQUENCE [LARGE SCALE GENOMIC DNA]</scope>
    <source>
        <strain evidence="8">JCM 17551</strain>
    </source>
</reference>
<keyword evidence="3" id="KW-0805">Transcription regulation</keyword>
<sequence length="451" mass="49781">MSVSRNTVNAALDQLKSEGYLESKPGSGCFISEHLPETYLTAQKVSRSSAGEHSLERVNKQHRRLQLSAFSQALGAVPIKQQVENGSFEAGVPDLKAFPTKRWAQIIHHQSQRSSLMGYDNPQGYLPLREVLADYLRTSRGVDCNACEIVITAGAQQASNLALQVLLDQGDSVYVEDPGYIGFRKAVQANGGQVIGLPVSSQGLDLDFLPKAPSGKVMYITPTHQYPMGGIMPLGNRMKLLQWAADHGVWVLEDDYDSEYHYEHKPIAAIQGLGLKEQVLYIGSFSKVMFPGLRLGYLVVPERLVDACVKAKNFMSGHSPILEQAATAEFIQSGLFIRHLRQMRVLYQDKHNEMLRACKTHLADFMTAIYTGAGMHLVLVFKGALQDNHTSDVKVVEAMALRGIQGGALSSYYVEKHRENGLVLGFSNTNVADIERGVLRIRQAVEACLDH</sequence>
<dbReference type="CDD" id="cd00609">
    <property type="entry name" value="AAT_like"/>
    <property type="match status" value="1"/>
</dbReference>
<evidence type="ECO:0000256" key="5">
    <source>
        <dbReference type="ARBA" id="ARBA00023163"/>
    </source>
</evidence>
<evidence type="ECO:0000313" key="7">
    <source>
        <dbReference type="EMBL" id="GAA3928704.1"/>
    </source>
</evidence>
<keyword evidence="8" id="KW-1185">Reference proteome</keyword>
<dbReference type="InterPro" id="IPR015421">
    <property type="entry name" value="PyrdxlP-dep_Trfase_major"/>
</dbReference>
<dbReference type="InterPro" id="IPR036388">
    <property type="entry name" value="WH-like_DNA-bd_sf"/>
</dbReference>
<evidence type="ECO:0000256" key="1">
    <source>
        <dbReference type="ARBA" id="ARBA00005384"/>
    </source>
</evidence>
<dbReference type="InterPro" id="IPR004839">
    <property type="entry name" value="Aminotransferase_I/II_large"/>
</dbReference>
<evidence type="ECO:0000259" key="6">
    <source>
        <dbReference type="PROSITE" id="PS50949"/>
    </source>
</evidence>
<evidence type="ECO:0000313" key="8">
    <source>
        <dbReference type="Proteomes" id="UP001501565"/>
    </source>
</evidence>
<dbReference type="PANTHER" id="PTHR46577:SF1">
    <property type="entry name" value="HTH-TYPE TRANSCRIPTIONAL REGULATORY PROTEIN GABR"/>
    <property type="match status" value="1"/>
</dbReference>
<keyword evidence="5" id="KW-0804">Transcription</keyword>